<dbReference type="EnsemblMetazoa" id="SSS_4677s_mrna">
    <property type="protein sequence ID" value="KAF7491784.1"/>
    <property type="gene ID" value="SSS_4677"/>
</dbReference>
<evidence type="ECO:0000256" key="1">
    <source>
        <dbReference type="ARBA" id="ARBA00022741"/>
    </source>
</evidence>
<keyword evidence="1" id="KW-0547">Nucleotide-binding</keyword>
<dbReference type="PANTHER" id="PTHR15004">
    <property type="entry name" value="GLUTAMYL-TRNA(GLN) AMIDOTRANSFERASE SUBUNIT C, MITOCHONDRIAL"/>
    <property type="match status" value="1"/>
</dbReference>
<dbReference type="GO" id="GO:0005739">
    <property type="term" value="C:mitochondrion"/>
    <property type="evidence" value="ECO:0007669"/>
    <property type="project" value="TreeGrafter"/>
</dbReference>
<dbReference type="GO" id="GO:0030956">
    <property type="term" value="C:glutamyl-tRNA(Gln) amidotransferase complex"/>
    <property type="evidence" value="ECO:0007669"/>
    <property type="project" value="TreeGrafter"/>
</dbReference>
<dbReference type="GO" id="GO:0032543">
    <property type="term" value="P:mitochondrial translation"/>
    <property type="evidence" value="ECO:0007669"/>
    <property type="project" value="TreeGrafter"/>
</dbReference>
<dbReference type="Proteomes" id="UP000070412">
    <property type="component" value="Unassembled WGS sequence"/>
</dbReference>
<dbReference type="Pfam" id="PF02686">
    <property type="entry name" value="GatC"/>
    <property type="match status" value="1"/>
</dbReference>
<evidence type="ECO:0000313" key="4">
    <source>
        <dbReference type="Proteomes" id="UP000070412"/>
    </source>
</evidence>
<keyword evidence="4" id="KW-1185">Reference proteome</keyword>
<dbReference type="GO" id="GO:0006450">
    <property type="term" value="P:regulation of translational fidelity"/>
    <property type="evidence" value="ECO:0007669"/>
    <property type="project" value="InterPro"/>
</dbReference>
<evidence type="ECO:0000313" key="3">
    <source>
        <dbReference type="EnsemblMetazoa" id="KAF7491784.1"/>
    </source>
</evidence>
<reference evidence="2" key="2">
    <citation type="submission" date="2020-01" db="EMBL/GenBank/DDBJ databases">
        <authorList>
            <person name="Korhonen P.K.K."/>
            <person name="Guangxu M.G."/>
            <person name="Wang T.W."/>
            <person name="Stroehlein A.J.S."/>
            <person name="Young N.D."/>
            <person name="Ang C.-S.A."/>
            <person name="Fernando D.W.F."/>
            <person name="Lu H.L."/>
            <person name="Taylor S.T."/>
            <person name="Ehtesham M.E.M."/>
            <person name="Najaraj S.H.N."/>
            <person name="Harsha G.H.G."/>
            <person name="Madugundu A.M."/>
            <person name="Renuse S.R."/>
            <person name="Holt D.H."/>
            <person name="Pandey A.P."/>
            <person name="Papenfuss A.P."/>
            <person name="Gasser R.B.G."/>
            <person name="Fischer K.F."/>
        </authorList>
    </citation>
    <scope>NUCLEOTIDE SEQUENCE</scope>
    <source>
        <strain evidence="2">SSS_KF_BRIS2020</strain>
    </source>
</reference>
<gene>
    <name evidence="2" type="ORF">SSS_4677</name>
</gene>
<dbReference type="InterPro" id="IPR003837">
    <property type="entry name" value="GatC"/>
</dbReference>
<reference evidence="4" key="1">
    <citation type="journal article" date="2020" name="PLoS Negl. Trop. Dis.">
        <title>High-quality nuclear genome for Sarcoptes scabiei-A critical resource for a neglected parasite.</title>
        <authorList>
            <person name="Korhonen P.K."/>
            <person name="Gasser R.B."/>
            <person name="Ma G."/>
            <person name="Wang T."/>
            <person name="Stroehlein A.J."/>
            <person name="Young N.D."/>
            <person name="Ang C.S."/>
            <person name="Fernando D.D."/>
            <person name="Lu H.C."/>
            <person name="Taylor S."/>
            <person name="Reynolds S.L."/>
            <person name="Mofiz E."/>
            <person name="Najaraj S.H."/>
            <person name="Gowda H."/>
            <person name="Madugundu A."/>
            <person name="Renuse S."/>
            <person name="Holt D."/>
            <person name="Pandey A."/>
            <person name="Papenfuss A.T."/>
            <person name="Fischer K."/>
        </authorList>
    </citation>
    <scope>NUCLEOTIDE SEQUENCE [LARGE SCALE GENOMIC DNA]</scope>
</reference>
<proteinExistence type="predicted"/>
<dbReference type="GO" id="GO:0000166">
    <property type="term" value="F:nucleotide binding"/>
    <property type="evidence" value="ECO:0007669"/>
    <property type="project" value="UniProtKB-KW"/>
</dbReference>
<name>A0A834R6G9_SARSC</name>
<dbReference type="EMBL" id="WVUK01000058">
    <property type="protein sequence ID" value="KAF7491784.1"/>
    <property type="molecule type" value="Genomic_DNA"/>
</dbReference>
<keyword evidence="2" id="KW-0808">Transferase</keyword>
<dbReference type="GO" id="GO:0016740">
    <property type="term" value="F:transferase activity"/>
    <property type="evidence" value="ECO:0007669"/>
    <property type="project" value="UniProtKB-KW"/>
</dbReference>
<organism evidence="2">
    <name type="scientific">Sarcoptes scabiei</name>
    <name type="common">Itch mite</name>
    <name type="synonym">Acarus scabiei</name>
    <dbReference type="NCBI Taxonomy" id="52283"/>
    <lineage>
        <taxon>Eukaryota</taxon>
        <taxon>Metazoa</taxon>
        <taxon>Ecdysozoa</taxon>
        <taxon>Arthropoda</taxon>
        <taxon>Chelicerata</taxon>
        <taxon>Arachnida</taxon>
        <taxon>Acari</taxon>
        <taxon>Acariformes</taxon>
        <taxon>Sarcoptiformes</taxon>
        <taxon>Astigmata</taxon>
        <taxon>Psoroptidia</taxon>
        <taxon>Sarcoptoidea</taxon>
        <taxon>Sarcoptidae</taxon>
        <taxon>Sarcoptinae</taxon>
        <taxon>Sarcoptes</taxon>
    </lineage>
</organism>
<sequence length="100" mass="11747">MSTNEIRQSILKLIPLLERLSLLRINDQALDRVVRNVQFCLKIDQFDDAQLENVTPMISPCENQSIYLRSDQSEPTNRQEIMKNSRNKFEDYFVTPTNKS</sequence>
<reference evidence="3" key="3">
    <citation type="submission" date="2022-06" db="UniProtKB">
        <authorList>
            <consortium name="EnsemblMetazoa"/>
        </authorList>
    </citation>
    <scope>IDENTIFICATION</scope>
</reference>
<protein>
    <submittedName>
        <fullName evidence="2">Glutamyl-tRNA(Gln) amidotransferase subunit C, mitochondrial</fullName>
    </submittedName>
</protein>
<dbReference type="GO" id="GO:0070681">
    <property type="term" value="P:glutaminyl-tRNAGln biosynthesis via transamidation"/>
    <property type="evidence" value="ECO:0007669"/>
    <property type="project" value="TreeGrafter"/>
</dbReference>
<dbReference type="InterPro" id="IPR036113">
    <property type="entry name" value="Asp/Glu-ADT_sf_sub_c"/>
</dbReference>
<dbReference type="AlphaFoldDB" id="A0A834R6G9"/>
<accession>A0A834R6G9</accession>
<evidence type="ECO:0000313" key="2">
    <source>
        <dbReference type="EMBL" id="KAF7491784.1"/>
    </source>
</evidence>
<dbReference type="SUPFAM" id="SSF141000">
    <property type="entry name" value="Glu-tRNAGln amidotransferase C subunit"/>
    <property type="match status" value="1"/>
</dbReference>
<dbReference type="OrthoDB" id="5394539at2759"/>
<dbReference type="PANTHER" id="PTHR15004:SF0">
    <property type="entry name" value="GLUTAMYL-TRNA(GLN) AMIDOTRANSFERASE SUBUNIT C, MITOCHONDRIAL"/>
    <property type="match status" value="1"/>
</dbReference>